<dbReference type="Proteomes" id="UP000604473">
    <property type="component" value="Unassembled WGS sequence"/>
</dbReference>
<comment type="caution">
    <text evidence="1">The sequence shown here is derived from an EMBL/GenBank/DDBJ whole genome shotgun (WGS) entry which is preliminary data.</text>
</comment>
<keyword evidence="2" id="KW-1185">Reference proteome</keyword>
<protein>
    <submittedName>
        <fullName evidence="1">Uncharacterized protein</fullName>
    </submittedName>
</protein>
<sequence length="89" mass="9203">MEEAKEALRALVDRIVLKPAAEGEGLTIELHGALAALLRLSAGSEALTPPTTAGTPEGDRLAGIDSIGELVLVAGARNRRNFPELSCAV</sequence>
<organism evidence="1 2">
    <name type="scientific">Rhodovulum sulfidophilum</name>
    <name type="common">Rhodobacter sulfidophilus</name>
    <dbReference type="NCBI Taxonomy" id="35806"/>
    <lineage>
        <taxon>Bacteria</taxon>
        <taxon>Pseudomonadati</taxon>
        <taxon>Pseudomonadota</taxon>
        <taxon>Alphaproteobacteria</taxon>
        <taxon>Rhodobacterales</taxon>
        <taxon>Paracoccaceae</taxon>
        <taxon>Rhodovulum</taxon>
    </lineage>
</organism>
<gene>
    <name evidence="1" type="ORF">JMM60_21945</name>
</gene>
<evidence type="ECO:0000313" key="2">
    <source>
        <dbReference type="Proteomes" id="UP000604473"/>
    </source>
</evidence>
<dbReference type="RefSeq" id="WP_202250845.1">
    <property type="nucleotide sequence ID" value="NZ_JAESJJ010000092.1"/>
</dbReference>
<proteinExistence type="predicted"/>
<accession>A0ABS1RZ55</accession>
<name>A0ABS1RZ55_RHOSU</name>
<dbReference type="EMBL" id="JAESJJ010000092">
    <property type="protein sequence ID" value="MBL3611376.1"/>
    <property type="molecule type" value="Genomic_DNA"/>
</dbReference>
<evidence type="ECO:0000313" key="1">
    <source>
        <dbReference type="EMBL" id="MBL3611376.1"/>
    </source>
</evidence>
<reference evidence="1 2" key="1">
    <citation type="submission" date="2021-01" db="EMBL/GenBank/DDBJ databases">
        <title>Draft genomes of Rhodovulum sulfidophilum.</title>
        <authorList>
            <person name="Guzman M.S."/>
        </authorList>
    </citation>
    <scope>NUCLEOTIDE SEQUENCE [LARGE SCALE GENOMIC DNA]</scope>
    <source>
        <strain evidence="1 2">AB35</strain>
    </source>
</reference>